<name>A0A6S7G7G5_PARCT</name>
<proteinExistence type="predicted"/>
<protein>
    <submittedName>
        <fullName evidence="1">Uncharacterized protein</fullName>
    </submittedName>
</protein>
<reference evidence="1" key="1">
    <citation type="submission" date="2020-04" db="EMBL/GenBank/DDBJ databases">
        <authorList>
            <person name="Alioto T."/>
            <person name="Alioto T."/>
            <person name="Gomez Garrido J."/>
        </authorList>
    </citation>
    <scope>NUCLEOTIDE SEQUENCE</scope>
    <source>
        <strain evidence="1">A484AB</strain>
    </source>
</reference>
<comment type="caution">
    <text evidence="1">The sequence shown here is derived from an EMBL/GenBank/DDBJ whole genome shotgun (WGS) entry which is preliminary data.</text>
</comment>
<dbReference type="EMBL" id="CACRXK020000800">
    <property type="protein sequence ID" value="CAB3984912.1"/>
    <property type="molecule type" value="Genomic_DNA"/>
</dbReference>
<dbReference type="PANTHER" id="PTHR31751">
    <property type="entry name" value="SI:CH211-108C17.2-RELATED-RELATED"/>
    <property type="match status" value="1"/>
</dbReference>
<dbReference type="AlphaFoldDB" id="A0A6S7G7G5"/>
<dbReference type="Proteomes" id="UP001152795">
    <property type="component" value="Unassembled WGS sequence"/>
</dbReference>
<evidence type="ECO:0000313" key="1">
    <source>
        <dbReference type="EMBL" id="CAB3984912.1"/>
    </source>
</evidence>
<dbReference type="OrthoDB" id="5987257at2759"/>
<evidence type="ECO:0000313" key="2">
    <source>
        <dbReference type="Proteomes" id="UP001152795"/>
    </source>
</evidence>
<keyword evidence="2" id="KW-1185">Reference proteome</keyword>
<sequence>MLYYVCKICYPLYLLESVVYEKVKKVLTKKRLKSGIQKASTIAQTSCLEGFHSVLNHFAPKMIVFSYPGMYIRHILAAIHFNINLNRDNKIKKSDGSEQVVVVYPKFKNGEATVKGVKVEADFQKYETFLDCQKNNHLKKELEDLEKITPEFMNTMMEKQSREEAIKKNVERKAMVVEDVPPTTAVTVRVPSTGLNLSEIVENPTSQRAEPHCTLCGKPMKGHKNVLDCPKNQHSNK</sequence>
<organism evidence="1 2">
    <name type="scientific">Paramuricea clavata</name>
    <name type="common">Red gorgonian</name>
    <name type="synonym">Violescent sea-whip</name>
    <dbReference type="NCBI Taxonomy" id="317549"/>
    <lineage>
        <taxon>Eukaryota</taxon>
        <taxon>Metazoa</taxon>
        <taxon>Cnidaria</taxon>
        <taxon>Anthozoa</taxon>
        <taxon>Octocorallia</taxon>
        <taxon>Malacalcyonacea</taxon>
        <taxon>Plexauridae</taxon>
        <taxon>Paramuricea</taxon>
    </lineage>
</organism>
<dbReference type="PANTHER" id="PTHR31751:SF42">
    <property type="entry name" value="PROTEIN CBG10204"/>
    <property type="match status" value="1"/>
</dbReference>
<gene>
    <name evidence="1" type="ORF">PACLA_8A051042</name>
</gene>
<accession>A0A6S7G7G5</accession>